<keyword evidence="1" id="KW-0614">Plasmid</keyword>
<accession>A0A2R4NCX2</accession>
<organism evidence="1">
    <name type="scientific">Klebsiella pneumoniae</name>
    <dbReference type="NCBI Taxonomy" id="573"/>
    <lineage>
        <taxon>Bacteria</taxon>
        <taxon>Pseudomonadati</taxon>
        <taxon>Pseudomonadota</taxon>
        <taxon>Gammaproteobacteria</taxon>
        <taxon>Enterobacterales</taxon>
        <taxon>Enterobacteriaceae</taxon>
        <taxon>Klebsiella/Raoultella group</taxon>
        <taxon>Klebsiella</taxon>
        <taxon>Klebsiella pneumoniae complex</taxon>
    </lineage>
</organism>
<sequence length="51" mass="5808">MLPGRSVPEAGKQIRDYLFSDLRSGEEELLQHGHKKRVIVAMSGLLHHEQI</sequence>
<name>A0A2R4NCX2_KLEPN</name>
<dbReference type="EMBL" id="MG288676">
    <property type="protein sequence ID" value="AVX33991.1"/>
    <property type="molecule type" value="Genomic_DNA"/>
</dbReference>
<evidence type="ECO:0000313" key="1">
    <source>
        <dbReference type="EMBL" id="AVX33991.1"/>
    </source>
</evidence>
<protein>
    <submittedName>
        <fullName evidence="1">Uncharacterized protein</fullName>
    </submittedName>
</protein>
<proteinExistence type="predicted"/>
<reference evidence="1" key="1">
    <citation type="submission" date="2017-10" db="EMBL/GenBank/DDBJ databases">
        <title>Klebsiella pneumoniae strain F160070 plasmid p160070-catA, complete sequence.</title>
        <authorList>
            <person name="Zhang D."/>
            <person name="Zhao Y."/>
            <person name="An H."/>
            <person name="Feng J."/>
            <person name="Zhan Z."/>
            <person name="Yin Z."/>
            <person name="Zhou D."/>
        </authorList>
    </citation>
    <scope>NUCLEOTIDE SEQUENCE</scope>
    <source>
        <strain evidence="1">F160070</strain>
        <plasmid evidence="1">p160070-catA</plasmid>
    </source>
</reference>
<geneLocation type="plasmid" evidence="1">
    <name>p160070-catA</name>
</geneLocation>
<dbReference type="AlphaFoldDB" id="A0A2R4NCX2"/>